<comment type="similarity">
    <text evidence="2">Belongs to the prokaryotic/mitochondrial release factor family.</text>
</comment>
<dbReference type="SUPFAM" id="SSF75620">
    <property type="entry name" value="Release factor"/>
    <property type="match status" value="1"/>
</dbReference>
<dbReference type="GO" id="GO:0005739">
    <property type="term" value="C:mitochondrion"/>
    <property type="evidence" value="ECO:0007669"/>
    <property type="project" value="UniProtKB-SubCell"/>
</dbReference>
<feature type="region of interest" description="Disordered" evidence="5">
    <location>
        <begin position="119"/>
        <end position="142"/>
    </location>
</feature>
<dbReference type="GO" id="GO:0003747">
    <property type="term" value="F:translation release factor activity"/>
    <property type="evidence" value="ECO:0007669"/>
    <property type="project" value="InterPro"/>
</dbReference>
<feature type="domain" description="Prokaryotic-type class I peptide chain release factors" evidence="6">
    <location>
        <begin position="32"/>
        <end position="127"/>
    </location>
</feature>
<evidence type="ECO:0000313" key="8">
    <source>
        <dbReference type="WBParaSite" id="Pan_g2809.t1"/>
    </source>
</evidence>
<dbReference type="InterPro" id="IPR052405">
    <property type="entry name" value="Mito_Transl_Release_Factor"/>
</dbReference>
<evidence type="ECO:0000256" key="2">
    <source>
        <dbReference type="ARBA" id="ARBA00010835"/>
    </source>
</evidence>
<evidence type="ECO:0000256" key="1">
    <source>
        <dbReference type="ARBA" id="ARBA00004173"/>
    </source>
</evidence>
<reference evidence="7" key="1">
    <citation type="journal article" date="2013" name="Genetics">
        <title>The draft genome and transcriptome of Panagrellus redivivus are shaped by the harsh demands of a free-living lifestyle.</title>
        <authorList>
            <person name="Srinivasan J."/>
            <person name="Dillman A.R."/>
            <person name="Macchietto M.G."/>
            <person name="Heikkinen L."/>
            <person name="Lakso M."/>
            <person name="Fracchia K.M."/>
            <person name="Antoshechkin I."/>
            <person name="Mortazavi A."/>
            <person name="Wong G."/>
            <person name="Sternberg P.W."/>
        </authorList>
    </citation>
    <scope>NUCLEOTIDE SEQUENCE [LARGE SCALE GENOMIC DNA]</scope>
    <source>
        <strain evidence="7">MT8872</strain>
    </source>
</reference>
<sequence>MWRVLQASSSLFAVSTRQASTKLKLKDYVFPEIRKEDCDQKFISGWGPGGQKVNTAQNAVMLKHKPTGITVKVHDSRLLPENIKIAHERLKFAVDRHLNGDNSYQAQLDRLQREVELRRNRQRMKKRQLKSELQTGSKNDDE</sequence>
<evidence type="ECO:0000313" key="7">
    <source>
        <dbReference type="Proteomes" id="UP000492821"/>
    </source>
</evidence>
<name>A0A7E4VU33_PANRE</name>
<evidence type="ECO:0000256" key="5">
    <source>
        <dbReference type="SAM" id="MobiDB-lite"/>
    </source>
</evidence>
<evidence type="ECO:0000256" key="3">
    <source>
        <dbReference type="ARBA" id="ARBA00022946"/>
    </source>
</evidence>
<comment type="subcellular location">
    <subcellularLocation>
        <location evidence="1">Mitochondrion</location>
    </subcellularLocation>
</comment>
<evidence type="ECO:0000256" key="4">
    <source>
        <dbReference type="ARBA" id="ARBA00023128"/>
    </source>
</evidence>
<evidence type="ECO:0000259" key="6">
    <source>
        <dbReference type="Pfam" id="PF00472"/>
    </source>
</evidence>
<dbReference type="Proteomes" id="UP000492821">
    <property type="component" value="Unassembled WGS sequence"/>
</dbReference>
<keyword evidence="3" id="KW-0809">Transit peptide</keyword>
<feature type="compositionally biased region" description="Polar residues" evidence="5">
    <location>
        <begin position="131"/>
        <end position="142"/>
    </location>
</feature>
<dbReference type="Pfam" id="PF00472">
    <property type="entry name" value="RF-1"/>
    <property type="match status" value="1"/>
</dbReference>
<accession>A0A7E4VU33</accession>
<dbReference type="Gene3D" id="3.30.160.20">
    <property type="match status" value="1"/>
</dbReference>
<protein>
    <submittedName>
        <fullName evidence="8">RF_PROK_I domain-containing protein</fullName>
    </submittedName>
</protein>
<keyword evidence="4" id="KW-0496">Mitochondrion</keyword>
<dbReference type="InterPro" id="IPR000352">
    <property type="entry name" value="Pep_chain_release_fac_I"/>
</dbReference>
<dbReference type="WBParaSite" id="Pan_g2809.t1">
    <property type="protein sequence ID" value="Pan_g2809.t1"/>
    <property type="gene ID" value="Pan_g2809"/>
</dbReference>
<dbReference type="PANTHER" id="PTHR46203">
    <property type="entry name" value="PROBABLE PEPTIDE CHAIN RELEASE FACTOR C12ORF65"/>
    <property type="match status" value="1"/>
</dbReference>
<dbReference type="PANTHER" id="PTHR46203:SF1">
    <property type="entry name" value="MITOCHONDRIAL TRANSLATION RELEASE FACTOR IN RESCUE"/>
    <property type="match status" value="1"/>
</dbReference>
<proteinExistence type="inferred from homology"/>
<keyword evidence="7" id="KW-1185">Reference proteome</keyword>
<organism evidence="7 8">
    <name type="scientific">Panagrellus redivivus</name>
    <name type="common">Microworm</name>
    <dbReference type="NCBI Taxonomy" id="6233"/>
    <lineage>
        <taxon>Eukaryota</taxon>
        <taxon>Metazoa</taxon>
        <taxon>Ecdysozoa</taxon>
        <taxon>Nematoda</taxon>
        <taxon>Chromadorea</taxon>
        <taxon>Rhabditida</taxon>
        <taxon>Tylenchina</taxon>
        <taxon>Panagrolaimomorpha</taxon>
        <taxon>Panagrolaimoidea</taxon>
        <taxon>Panagrolaimidae</taxon>
        <taxon>Panagrellus</taxon>
    </lineage>
</organism>
<reference evidence="8" key="2">
    <citation type="submission" date="2020-10" db="UniProtKB">
        <authorList>
            <consortium name="WormBaseParasite"/>
        </authorList>
    </citation>
    <scope>IDENTIFICATION</scope>
</reference>
<dbReference type="AlphaFoldDB" id="A0A7E4VU33"/>
<dbReference type="InterPro" id="IPR045853">
    <property type="entry name" value="Pep_chain_release_fac_I_sf"/>
</dbReference>